<dbReference type="EMBL" id="HBUF01651656">
    <property type="protein sequence ID" value="CAG6787062.1"/>
    <property type="molecule type" value="Transcribed_RNA"/>
</dbReference>
<dbReference type="AlphaFoldDB" id="A0A8D9FEG1"/>
<keyword evidence="1" id="KW-1133">Transmembrane helix</keyword>
<sequence length="141" mass="15430">MNSSALSKLLKTSRPDIVRHSIGILRSIGLHSNSGGDSNRTHSLEVAFDDADDHQPKRVADKLKRTENCTVPFPSPRAPVSAGGDWEGPCLMDFQPVPQGPYQEGYKKFHRDRLALLGVGALSLTLGIMALLSNDLLVRRK</sequence>
<proteinExistence type="predicted"/>
<feature type="transmembrane region" description="Helical" evidence="1">
    <location>
        <begin position="114"/>
        <end position="132"/>
    </location>
</feature>
<evidence type="ECO:0000256" key="1">
    <source>
        <dbReference type="SAM" id="Phobius"/>
    </source>
</evidence>
<keyword evidence="1" id="KW-0812">Transmembrane</keyword>
<keyword evidence="1" id="KW-0472">Membrane</keyword>
<evidence type="ECO:0000313" key="2">
    <source>
        <dbReference type="EMBL" id="CAG6787062.1"/>
    </source>
</evidence>
<organism evidence="2">
    <name type="scientific">Cacopsylla melanoneura</name>
    <dbReference type="NCBI Taxonomy" id="428564"/>
    <lineage>
        <taxon>Eukaryota</taxon>
        <taxon>Metazoa</taxon>
        <taxon>Ecdysozoa</taxon>
        <taxon>Arthropoda</taxon>
        <taxon>Hexapoda</taxon>
        <taxon>Insecta</taxon>
        <taxon>Pterygota</taxon>
        <taxon>Neoptera</taxon>
        <taxon>Paraneoptera</taxon>
        <taxon>Hemiptera</taxon>
        <taxon>Sternorrhyncha</taxon>
        <taxon>Psylloidea</taxon>
        <taxon>Psyllidae</taxon>
        <taxon>Psyllinae</taxon>
        <taxon>Cacopsylla</taxon>
    </lineage>
</organism>
<reference evidence="2" key="1">
    <citation type="submission" date="2021-05" db="EMBL/GenBank/DDBJ databases">
        <authorList>
            <person name="Alioto T."/>
            <person name="Alioto T."/>
            <person name="Gomez Garrido J."/>
        </authorList>
    </citation>
    <scope>NUCLEOTIDE SEQUENCE</scope>
</reference>
<name>A0A8D9FEG1_9HEMI</name>
<dbReference type="EMBL" id="HBUF01651657">
    <property type="protein sequence ID" value="CAG6787063.1"/>
    <property type="molecule type" value="Transcribed_RNA"/>
</dbReference>
<accession>A0A8D9FEG1</accession>
<protein>
    <submittedName>
        <fullName evidence="2">Uncharacterized protein</fullName>
    </submittedName>
</protein>